<feature type="domain" description="Calcineurin-like phosphoesterase" evidence="1">
    <location>
        <begin position="1"/>
        <end position="99"/>
    </location>
</feature>
<dbReference type="InterPro" id="IPR004843">
    <property type="entry name" value="Calcineurin-like_PHP"/>
</dbReference>
<organism evidence="2">
    <name type="scientific">uncultured Solirubrobacteraceae bacterium</name>
    <dbReference type="NCBI Taxonomy" id="1162706"/>
    <lineage>
        <taxon>Bacteria</taxon>
        <taxon>Bacillati</taxon>
        <taxon>Actinomycetota</taxon>
        <taxon>Thermoleophilia</taxon>
        <taxon>Solirubrobacterales</taxon>
        <taxon>Solirubrobacteraceae</taxon>
        <taxon>environmental samples</taxon>
    </lineage>
</organism>
<accession>A0A6J4S038</accession>
<dbReference type="Pfam" id="PF00149">
    <property type="entry name" value="Metallophos"/>
    <property type="match status" value="1"/>
</dbReference>
<evidence type="ECO:0000259" key="1">
    <source>
        <dbReference type="Pfam" id="PF00149"/>
    </source>
</evidence>
<dbReference type="SUPFAM" id="SSF56300">
    <property type="entry name" value="Metallo-dependent phosphatases"/>
    <property type="match status" value="1"/>
</dbReference>
<dbReference type="Gene3D" id="3.60.21.10">
    <property type="match status" value="1"/>
</dbReference>
<sequence>MRTLVVSDLHLGAARGLDALRRPRPLGGLVEAVRGADRLVILGDAIELRHGPLRDALAAATPVFAALGAALGPAGELVLVPGNHDHALIGPWLERRGGAEGPGPLGLEHRAGREPTRALAELAAAAGPARFEVAYPGLWLRRDVYAIHGHYLDRLITVPTFERLAAGAMVRVVGALPDDQASPDDFEAALAPLYAWMHAVAQTKHSGWAASRQSTSARTWQALAAAGPRRLRARAVAAAFPLAVAGMNRAGLGPVRPQLSGDELRRAGLAAMGEVVRLLGVDAAHVIFGHTHRAGPLPDDDLGAWRAPAGAALHNPGCWTDEPIFATGGPASPYWGGRAVMLEDDGPPRLERVVTDLG</sequence>
<dbReference type="GO" id="GO:0016787">
    <property type="term" value="F:hydrolase activity"/>
    <property type="evidence" value="ECO:0007669"/>
    <property type="project" value="InterPro"/>
</dbReference>
<reference evidence="2" key="1">
    <citation type="submission" date="2020-02" db="EMBL/GenBank/DDBJ databases">
        <authorList>
            <person name="Meier V. D."/>
        </authorList>
    </citation>
    <scope>NUCLEOTIDE SEQUENCE</scope>
    <source>
        <strain evidence="2">AVDCRST_MAG53</strain>
    </source>
</reference>
<dbReference type="AlphaFoldDB" id="A0A6J4S038"/>
<gene>
    <name evidence="2" type="ORF">AVDCRST_MAG53-1022</name>
</gene>
<dbReference type="EMBL" id="CADCVR010000034">
    <property type="protein sequence ID" value="CAA9486303.1"/>
    <property type="molecule type" value="Genomic_DNA"/>
</dbReference>
<proteinExistence type="predicted"/>
<protein>
    <recommendedName>
        <fullName evidence="1">Calcineurin-like phosphoesterase domain-containing protein</fullName>
    </recommendedName>
</protein>
<dbReference type="InterPro" id="IPR029052">
    <property type="entry name" value="Metallo-depent_PP-like"/>
</dbReference>
<name>A0A6J4S038_9ACTN</name>
<evidence type="ECO:0000313" key="2">
    <source>
        <dbReference type="EMBL" id="CAA9486303.1"/>
    </source>
</evidence>